<reference evidence="1 2" key="1">
    <citation type="submission" date="2019-09" db="EMBL/GenBank/DDBJ databases">
        <authorList>
            <person name="Chandra G."/>
            <person name="Truman W A."/>
        </authorList>
    </citation>
    <scope>NUCLEOTIDE SEQUENCE [LARGE SCALE GENOMIC DNA]</scope>
    <source>
        <strain evidence="1">PS732</strain>
    </source>
</reference>
<proteinExistence type="predicted"/>
<dbReference type="Proteomes" id="UP000325779">
    <property type="component" value="Unassembled WGS sequence"/>
</dbReference>
<dbReference type="AlphaFoldDB" id="A0ABD7VKH1"/>
<comment type="caution">
    <text evidence="1">The sequence shown here is derived from an EMBL/GenBank/DDBJ whole genome shotgun (WGS) entry which is preliminary data.</text>
</comment>
<evidence type="ECO:0000313" key="1">
    <source>
        <dbReference type="EMBL" id="VVP28330.1"/>
    </source>
</evidence>
<organism evidence="1 2">
    <name type="scientific">Pseudomonas fluorescens</name>
    <dbReference type="NCBI Taxonomy" id="294"/>
    <lineage>
        <taxon>Bacteria</taxon>
        <taxon>Pseudomonadati</taxon>
        <taxon>Pseudomonadota</taxon>
        <taxon>Gammaproteobacteria</taxon>
        <taxon>Pseudomonadales</taxon>
        <taxon>Pseudomonadaceae</taxon>
        <taxon>Pseudomonas</taxon>
    </lineage>
</organism>
<protein>
    <submittedName>
        <fullName evidence="1">Uncharacterized protein</fullName>
    </submittedName>
</protein>
<accession>A0ABD7VKH1</accession>
<sequence length="38" mass="4186">MDSKSTYAGSIPTSASTINKLRRSMIYGAFLFAVRCKI</sequence>
<name>A0ABD7VKH1_PSEFL</name>
<gene>
    <name evidence="1" type="ORF">PS732_04255</name>
</gene>
<evidence type="ECO:0000313" key="2">
    <source>
        <dbReference type="Proteomes" id="UP000325779"/>
    </source>
</evidence>
<dbReference type="EMBL" id="CABVIJ010000021">
    <property type="protein sequence ID" value="VVP28330.1"/>
    <property type="molecule type" value="Genomic_DNA"/>
</dbReference>